<evidence type="ECO:0000256" key="1">
    <source>
        <dbReference type="SAM" id="Phobius"/>
    </source>
</evidence>
<dbReference type="AlphaFoldDB" id="A0A1L9PFV4"/>
<sequence>MLCPAHPLLNNNRINKNKRVAIIAQQAPPTLAVTFPFVFVFFLALALFLVF</sequence>
<dbReference type="RefSeq" id="XP_040666131.1">
    <property type="nucleotide sequence ID" value="XM_040812013.1"/>
</dbReference>
<keyword evidence="1" id="KW-1133">Transmembrane helix</keyword>
<name>A0A1L9PFV4_ASPVE</name>
<keyword evidence="3" id="KW-1185">Reference proteome</keyword>
<keyword evidence="1" id="KW-0812">Transmembrane</keyword>
<dbReference type="GeneID" id="63727524"/>
<dbReference type="Proteomes" id="UP000184073">
    <property type="component" value="Unassembled WGS sequence"/>
</dbReference>
<protein>
    <submittedName>
        <fullName evidence="2">Uncharacterized protein</fullName>
    </submittedName>
</protein>
<evidence type="ECO:0000313" key="3">
    <source>
        <dbReference type="Proteomes" id="UP000184073"/>
    </source>
</evidence>
<organism evidence="2 3">
    <name type="scientific">Aspergillus versicolor CBS 583.65</name>
    <dbReference type="NCBI Taxonomy" id="1036611"/>
    <lineage>
        <taxon>Eukaryota</taxon>
        <taxon>Fungi</taxon>
        <taxon>Dikarya</taxon>
        <taxon>Ascomycota</taxon>
        <taxon>Pezizomycotina</taxon>
        <taxon>Eurotiomycetes</taxon>
        <taxon>Eurotiomycetidae</taxon>
        <taxon>Eurotiales</taxon>
        <taxon>Aspergillaceae</taxon>
        <taxon>Aspergillus</taxon>
        <taxon>Aspergillus subgen. Nidulantes</taxon>
    </lineage>
</organism>
<dbReference type="VEuPathDB" id="FungiDB:ASPVEDRAFT_39819"/>
<accession>A0A1L9PFV4</accession>
<dbReference type="EMBL" id="KV878127">
    <property type="protein sequence ID" value="OJJ00369.1"/>
    <property type="molecule type" value="Genomic_DNA"/>
</dbReference>
<reference evidence="3" key="1">
    <citation type="journal article" date="2017" name="Genome Biol.">
        <title>Comparative genomics reveals high biological diversity and specific adaptations in the industrially and medically important fungal genus Aspergillus.</title>
        <authorList>
            <person name="de Vries R.P."/>
            <person name="Riley R."/>
            <person name="Wiebenga A."/>
            <person name="Aguilar-Osorio G."/>
            <person name="Amillis S."/>
            <person name="Uchima C.A."/>
            <person name="Anderluh G."/>
            <person name="Asadollahi M."/>
            <person name="Askin M."/>
            <person name="Barry K."/>
            <person name="Battaglia E."/>
            <person name="Bayram O."/>
            <person name="Benocci T."/>
            <person name="Braus-Stromeyer S.A."/>
            <person name="Caldana C."/>
            <person name="Canovas D."/>
            <person name="Cerqueira G.C."/>
            <person name="Chen F."/>
            <person name="Chen W."/>
            <person name="Choi C."/>
            <person name="Clum A."/>
            <person name="Dos Santos R.A."/>
            <person name="Damasio A.R."/>
            <person name="Diallinas G."/>
            <person name="Emri T."/>
            <person name="Fekete E."/>
            <person name="Flipphi M."/>
            <person name="Freyberg S."/>
            <person name="Gallo A."/>
            <person name="Gournas C."/>
            <person name="Habgood R."/>
            <person name="Hainaut M."/>
            <person name="Harispe M.L."/>
            <person name="Henrissat B."/>
            <person name="Hilden K.S."/>
            <person name="Hope R."/>
            <person name="Hossain A."/>
            <person name="Karabika E."/>
            <person name="Karaffa L."/>
            <person name="Karanyi Z."/>
            <person name="Krasevec N."/>
            <person name="Kuo A."/>
            <person name="Kusch H."/>
            <person name="LaButti K."/>
            <person name="Lagendijk E.L."/>
            <person name="Lapidus A."/>
            <person name="Levasseur A."/>
            <person name="Lindquist E."/>
            <person name="Lipzen A."/>
            <person name="Logrieco A.F."/>
            <person name="MacCabe A."/>
            <person name="Maekelae M.R."/>
            <person name="Malavazi I."/>
            <person name="Melin P."/>
            <person name="Meyer V."/>
            <person name="Mielnichuk N."/>
            <person name="Miskei M."/>
            <person name="Molnar A.P."/>
            <person name="Mule G."/>
            <person name="Ngan C.Y."/>
            <person name="Orejas M."/>
            <person name="Orosz E."/>
            <person name="Ouedraogo J.P."/>
            <person name="Overkamp K.M."/>
            <person name="Park H.-S."/>
            <person name="Perrone G."/>
            <person name="Piumi F."/>
            <person name="Punt P.J."/>
            <person name="Ram A.F."/>
            <person name="Ramon A."/>
            <person name="Rauscher S."/>
            <person name="Record E."/>
            <person name="Riano-Pachon D.M."/>
            <person name="Robert V."/>
            <person name="Roehrig J."/>
            <person name="Ruller R."/>
            <person name="Salamov A."/>
            <person name="Salih N.S."/>
            <person name="Samson R.A."/>
            <person name="Sandor E."/>
            <person name="Sanguinetti M."/>
            <person name="Schuetze T."/>
            <person name="Sepcic K."/>
            <person name="Shelest E."/>
            <person name="Sherlock G."/>
            <person name="Sophianopoulou V."/>
            <person name="Squina F.M."/>
            <person name="Sun H."/>
            <person name="Susca A."/>
            <person name="Todd R.B."/>
            <person name="Tsang A."/>
            <person name="Unkles S.E."/>
            <person name="van de Wiele N."/>
            <person name="van Rossen-Uffink D."/>
            <person name="Oliveira J.V."/>
            <person name="Vesth T.C."/>
            <person name="Visser J."/>
            <person name="Yu J.-H."/>
            <person name="Zhou M."/>
            <person name="Andersen M.R."/>
            <person name="Archer D.B."/>
            <person name="Baker S.E."/>
            <person name="Benoit I."/>
            <person name="Brakhage A.A."/>
            <person name="Braus G.H."/>
            <person name="Fischer R."/>
            <person name="Frisvad J.C."/>
            <person name="Goldman G.H."/>
            <person name="Houbraken J."/>
            <person name="Oakley B."/>
            <person name="Pocsi I."/>
            <person name="Scazzocchio C."/>
            <person name="Seiboth B."/>
            <person name="vanKuyk P.A."/>
            <person name="Wortman J."/>
            <person name="Dyer P.S."/>
            <person name="Grigoriev I.V."/>
        </authorList>
    </citation>
    <scope>NUCLEOTIDE SEQUENCE [LARGE SCALE GENOMIC DNA]</scope>
    <source>
        <strain evidence="3">CBS 583.65</strain>
    </source>
</reference>
<proteinExistence type="predicted"/>
<feature type="transmembrane region" description="Helical" evidence="1">
    <location>
        <begin position="31"/>
        <end position="50"/>
    </location>
</feature>
<evidence type="ECO:0000313" key="2">
    <source>
        <dbReference type="EMBL" id="OJJ00369.1"/>
    </source>
</evidence>
<gene>
    <name evidence="2" type="ORF">ASPVEDRAFT_39819</name>
</gene>
<keyword evidence="1" id="KW-0472">Membrane</keyword>